<evidence type="ECO:0000256" key="1">
    <source>
        <dbReference type="SAM" id="Coils"/>
    </source>
</evidence>
<comment type="caution">
    <text evidence="2">The sequence shown here is derived from an EMBL/GenBank/DDBJ whole genome shotgun (WGS) entry which is preliminary data.</text>
</comment>
<name>R7Y9D5_9ACTN</name>
<evidence type="ECO:0000313" key="2">
    <source>
        <dbReference type="EMBL" id="EON32615.1"/>
    </source>
</evidence>
<sequence>MPFAVNGTTLLSGASGAGKSSLLDAYLAVMMPTAALRFNEASNDTAGRARDARTGQRTILDYVRGKTGEHREGGEMRRDVLRGQDRATWSAVAVKFVNDRGDLFTAARVYFAGRAATSDTEVKSWGITAETHVDIDRLAGLATNTGFDKDAVVAHLGVQWLSRRDFESAVQLHLGIGGATSGAEALQLLSRIQAGKAMDSSVDQLFKELVLGRPATFDYADIAVTEFTRTEAAFREAREAGDKRDTLVPITEWHEQQRQHNLRVHLLESLGAKHPASDNPPIRRWAHGAEFEIVSAAIEANRAEADLLIEDQRVVGIRRANAQGRVERLQISRSNVAEGILVLEGTLKAYKQTHERARTDRATFARRTAVLDVTVDSEERFRELTAAATAFLRTAADRKQALHARQKPFYTAFGTANATIEQLTQERELLERSRGRMLPALLKARETIARATGMTEDELPFVGELLDINPSLAQWRTAAEVTLSAVTKVMLVDAERLAEFSATIDALQIPNISYQGVDLNQEPTGSPRTGRISEVLEFDHQSPFIGWVIDRVCQPHADALRVQNPRDLGGDQLKVTAAGQTRYGRRGSAGTANIARVIGFTNESRLAEIDADLATANHQRDQANTAINKIGAEINHHDQVHAAHQMVIDTRWEHIDEAGAADAVTVTVTELARLRDDNPQLQQIDHALKQANEDLATAVAALTRLSDRLTDLQNDYDRFVVREETLSYAAADAKPVAEHHRAELDRLYATRDPSETGYSIEGFQRTVREIAREIEGEIRSAATARDLAIAELTGIFKGYDGRWHDDPNRGIGVESYPQYLKILEQISADEVYRLDDHWKQLMDDQTGTHLVELIKSYEAARDDIDDRLDPIRTILQRLPFGEHGHRLDLILEDIPSREVADFHSRIYALTRELSAVRTDDEYAERYAEMKDIIEQIRKPEYGRAGAARRNRLLNVNDHIRITAAAYDVSRPTPVEVKHYDMISSLSGGEWQELVAFVAAAALRFRLGDSGNERPRYAPVILDEAFIKANGEFASRGINAWRNLGFQLIIAAPQDKVTGIESLMDELRCITKEHGYSHISRYTKNQTHP</sequence>
<accession>R7Y9D5</accession>
<keyword evidence="1" id="KW-0175">Coiled coil</keyword>
<organism evidence="2 3">
    <name type="scientific">Gordonia terrae C-6</name>
    <dbReference type="NCBI Taxonomy" id="1316928"/>
    <lineage>
        <taxon>Bacteria</taxon>
        <taxon>Bacillati</taxon>
        <taxon>Actinomycetota</taxon>
        <taxon>Actinomycetes</taxon>
        <taxon>Mycobacteriales</taxon>
        <taxon>Gordoniaceae</taxon>
        <taxon>Gordonia</taxon>
    </lineage>
</organism>
<dbReference type="PATRIC" id="fig|1316928.3.peg.2257"/>
<proteinExistence type="predicted"/>
<evidence type="ECO:0000313" key="3">
    <source>
        <dbReference type="Proteomes" id="UP000013569"/>
    </source>
</evidence>
<dbReference type="SUPFAM" id="SSF52540">
    <property type="entry name" value="P-loop containing nucleoside triphosphate hydrolases"/>
    <property type="match status" value="1"/>
</dbReference>
<gene>
    <name evidence="2" type="ORF">GTC6_11261</name>
</gene>
<feature type="coiled-coil region" evidence="1">
    <location>
        <begin position="688"/>
        <end position="715"/>
    </location>
</feature>
<dbReference type="AlphaFoldDB" id="R7Y9D5"/>
<dbReference type="Pfam" id="PF13555">
    <property type="entry name" value="AAA_29"/>
    <property type="match status" value="1"/>
</dbReference>
<dbReference type="EMBL" id="AQPW01000011">
    <property type="protein sequence ID" value="EON32615.1"/>
    <property type="molecule type" value="Genomic_DNA"/>
</dbReference>
<dbReference type="Pfam" id="PF13558">
    <property type="entry name" value="SbcC_Walker_B"/>
    <property type="match status" value="1"/>
</dbReference>
<dbReference type="InterPro" id="IPR027417">
    <property type="entry name" value="P-loop_NTPase"/>
</dbReference>
<reference evidence="2 3" key="1">
    <citation type="journal article" date="2013" name="Genome Announc.">
        <title>Draft Genome Sequence of a Benzothiophene-Desulfurizing Bacterium, Gordona terrae Strain C-6.</title>
        <authorList>
            <person name="Wang W."/>
            <person name="Ma T."/>
            <person name="Ren Y."/>
            <person name="Li G."/>
        </authorList>
    </citation>
    <scope>NUCLEOTIDE SEQUENCE [LARGE SCALE GENOMIC DNA]</scope>
    <source>
        <strain evidence="2 3">C-6</strain>
    </source>
</reference>
<dbReference type="Proteomes" id="UP000013569">
    <property type="component" value="Unassembled WGS sequence"/>
</dbReference>
<protein>
    <submittedName>
        <fullName evidence="2">Uncharacterized protein</fullName>
    </submittedName>
</protein>